<dbReference type="EMBL" id="QXFV01003559">
    <property type="protein sequence ID" value="KAE8975712.1"/>
    <property type="molecule type" value="Genomic_DNA"/>
</dbReference>
<comment type="caution">
    <text evidence="2">The sequence shown here is derived from an EMBL/GenBank/DDBJ whole genome shotgun (WGS) entry which is preliminary data.</text>
</comment>
<organism evidence="2 3">
    <name type="scientific">Phytophthora rubi</name>
    <dbReference type="NCBI Taxonomy" id="129364"/>
    <lineage>
        <taxon>Eukaryota</taxon>
        <taxon>Sar</taxon>
        <taxon>Stramenopiles</taxon>
        <taxon>Oomycota</taxon>
        <taxon>Peronosporomycetes</taxon>
        <taxon>Peronosporales</taxon>
        <taxon>Peronosporaceae</taxon>
        <taxon>Phytophthora</taxon>
    </lineage>
</organism>
<reference evidence="2 3" key="1">
    <citation type="submission" date="2018-09" db="EMBL/GenBank/DDBJ databases">
        <title>Genomic investigation of the strawberry pathogen Phytophthora fragariae indicates pathogenicity is determined by transcriptional variation in three key races.</title>
        <authorList>
            <person name="Adams T.M."/>
            <person name="Armitage A.D."/>
            <person name="Sobczyk M.K."/>
            <person name="Bates H.J."/>
            <person name="Dunwell J.M."/>
            <person name="Nellist C.F."/>
            <person name="Harrison R.J."/>
        </authorList>
    </citation>
    <scope>NUCLEOTIDE SEQUENCE [LARGE SCALE GENOMIC DNA]</scope>
    <source>
        <strain evidence="2 3">SCRP249</strain>
    </source>
</reference>
<accession>A0A6A3I2S5</accession>
<evidence type="ECO:0000313" key="2">
    <source>
        <dbReference type="EMBL" id="KAE8975712.1"/>
    </source>
</evidence>
<gene>
    <name evidence="2" type="ORF">PR001_g25624</name>
</gene>
<name>A0A6A3I2S5_9STRA</name>
<proteinExistence type="predicted"/>
<sequence length="31" mass="3298">MLDFEQSFTAAARDSGSEHFDGCMSAETKGA</sequence>
<evidence type="ECO:0000313" key="3">
    <source>
        <dbReference type="Proteomes" id="UP000429607"/>
    </source>
</evidence>
<protein>
    <submittedName>
        <fullName evidence="2">Uncharacterized protein</fullName>
    </submittedName>
</protein>
<dbReference type="AlphaFoldDB" id="A0A6A3I2S5"/>
<evidence type="ECO:0000256" key="1">
    <source>
        <dbReference type="SAM" id="MobiDB-lite"/>
    </source>
</evidence>
<feature type="region of interest" description="Disordered" evidence="1">
    <location>
        <begin position="1"/>
        <end position="31"/>
    </location>
</feature>
<dbReference type="Proteomes" id="UP000429607">
    <property type="component" value="Unassembled WGS sequence"/>
</dbReference>